<gene>
    <name evidence="3" type="ORF">CKJ66_28170</name>
</gene>
<dbReference type="NCBIfam" id="TIGR00996">
    <property type="entry name" value="Mtu_fam_mce"/>
    <property type="match status" value="1"/>
</dbReference>
<comment type="caution">
    <text evidence="3">The sequence shown here is derived from an EMBL/GenBank/DDBJ whole genome shotgun (WGS) entry which is preliminary data.</text>
</comment>
<dbReference type="InterPro" id="IPR024516">
    <property type="entry name" value="Mce_C"/>
</dbReference>
<dbReference type="InterPro" id="IPR003399">
    <property type="entry name" value="Mce/MlaD"/>
</dbReference>
<proteinExistence type="predicted"/>
<dbReference type="Pfam" id="PF02470">
    <property type="entry name" value="MlaD"/>
    <property type="match status" value="1"/>
</dbReference>
<protein>
    <submittedName>
        <fullName evidence="3">Mammalian cell entry protein</fullName>
    </submittedName>
</protein>
<dbReference type="RefSeq" id="WP_016895467.1">
    <property type="nucleotide sequence ID" value="NZ_NSFD01000065.1"/>
</dbReference>
<name>A0A2A2ZAM2_MYCAV</name>
<accession>A0A2A2ZAM2</accession>
<feature type="domain" description="Mammalian cell entry C-terminal" evidence="2">
    <location>
        <begin position="130"/>
        <end position="307"/>
    </location>
</feature>
<dbReference type="GO" id="GO:0005576">
    <property type="term" value="C:extracellular region"/>
    <property type="evidence" value="ECO:0007669"/>
    <property type="project" value="TreeGrafter"/>
</dbReference>
<reference evidence="3 4" key="1">
    <citation type="submission" date="2017-08" db="EMBL/GenBank/DDBJ databases">
        <title>Phylogenetic analysis of Mycobacterium avium complex whole genomes.</title>
        <authorList>
            <person name="Caverly L.J."/>
            <person name="Spilker T."/>
            <person name="Lipuma J."/>
        </authorList>
    </citation>
    <scope>NUCLEOTIDE SEQUENCE [LARGE SCALE GENOMIC DNA]</scope>
    <source>
        <strain evidence="3 4">FLAC0165</strain>
    </source>
</reference>
<dbReference type="PROSITE" id="PS51257">
    <property type="entry name" value="PROKAR_LIPOPROTEIN"/>
    <property type="match status" value="1"/>
</dbReference>
<dbReference type="Pfam" id="PF11887">
    <property type="entry name" value="Mce4_CUP1"/>
    <property type="match status" value="1"/>
</dbReference>
<feature type="domain" description="Mce/MlaD" evidence="1">
    <location>
        <begin position="45"/>
        <end position="119"/>
    </location>
</feature>
<evidence type="ECO:0000259" key="2">
    <source>
        <dbReference type="Pfam" id="PF11887"/>
    </source>
</evidence>
<evidence type="ECO:0000259" key="1">
    <source>
        <dbReference type="Pfam" id="PF02470"/>
    </source>
</evidence>
<dbReference type="InterPro" id="IPR005693">
    <property type="entry name" value="Mce"/>
</dbReference>
<sequence length="380" mass="39717">MTHRRDETRRRSVGVLAVGLTTALTGCASGLESVPLPAPGGITDSYSLTAVFSNALNLPAKAKVKLNGADIGEVESINARNFTAYVSMRIKSDVQLSADTTAELRSATPLGDVFVAMRPDTNHTAGAPLLRNGDTIGLKSTAASATVEEVLSSAAMIVNGGPIRHLTSILNGAGSAMGGRGTKVAELLQQSDTLISRLNARSEQIRTALQATSQLATTLTDRQHTLNDAIAAAAPATAVIADNTAQLADLVDGLARITTQLSRFPSLQGTDTRSLIADLNHLSAAFNDVSTDPNVSLTALNRLLPIVMKISNSTSMHGAGEAVKLALGSLPDKNYPGDPGFHGPDGTDWHAMIGSLRYEWNLLLGKAFGPQRDSTPGEHP</sequence>
<dbReference type="PANTHER" id="PTHR33371">
    <property type="entry name" value="INTERMEMBRANE PHOSPHOLIPID TRANSPORT SYSTEM BINDING PROTEIN MLAD-RELATED"/>
    <property type="match status" value="1"/>
</dbReference>
<evidence type="ECO:0000313" key="3">
    <source>
        <dbReference type="EMBL" id="PBA23519.1"/>
    </source>
</evidence>
<dbReference type="EMBL" id="NSFD01000065">
    <property type="protein sequence ID" value="PBA23519.1"/>
    <property type="molecule type" value="Genomic_DNA"/>
</dbReference>
<dbReference type="Proteomes" id="UP000217768">
    <property type="component" value="Unassembled WGS sequence"/>
</dbReference>
<dbReference type="PANTHER" id="PTHR33371:SF15">
    <property type="entry name" value="LIPOPROTEIN LPRN"/>
    <property type="match status" value="1"/>
</dbReference>
<evidence type="ECO:0000313" key="4">
    <source>
        <dbReference type="Proteomes" id="UP000217768"/>
    </source>
</evidence>
<dbReference type="InterPro" id="IPR052336">
    <property type="entry name" value="MlaD_Phospholipid_Transporter"/>
</dbReference>
<organism evidence="3 4">
    <name type="scientific">Mycobacterium avium</name>
    <dbReference type="NCBI Taxonomy" id="1764"/>
    <lineage>
        <taxon>Bacteria</taxon>
        <taxon>Bacillati</taxon>
        <taxon>Actinomycetota</taxon>
        <taxon>Actinomycetes</taxon>
        <taxon>Mycobacteriales</taxon>
        <taxon>Mycobacteriaceae</taxon>
        <taxon>Mycobacterium</taxon>
        <taxon>Mycobacterium avium complex (MAC)</taxon>
    </lineage>
</organism>
<dbReference type="AlphaFoldDB" id="A0A2A2ZAM2"/>